<dbReference type="PRINTS" id="PR00682">
    <property type="entry name" value="IPNSYNTHASE"/>
</dbReference>
<dbReference type="GO" id="GO:0046872">
    <property type="term" value="F:metal ion binding"/>
    <property type="evidence" value="ECO:0007669"/>
    <property type="project" value="UniProtKB-KW"/>
</dbReference>
<dbReference type="Pfam" id="PF03171">
    <property type="entry name" value="2OG-FeII_Oxy"/>
    <property type="match status" value="1"/>
</dbReference>
<dbReference type="InterPro" id="IPR005123">
    <property type="entry name" value="Oxoglu/Fe-dep_dioxygenase_dom"/>
</dbReference>
<accession>A0AAN7QS86</accession>
<dbReference type="InterPro" id="IPR050231">
    <property type="entry name" value="Iron_ascorbate_oxido_reductase"/>
</dbReference>
<evidence type="ECO:0000259" key="4">
    <source>
        <dbReference type="PROSITE" id="PS51471"/>
    </source>
</evidence>
<dbReference type="InterPro" id="IPR026992">
    <property type="entry name" value="DIOX_N"/>
</dbReference>
<organism evidence="5 6">
    <name type="scientific">Trapa incisa</name>
    <dbReference type="NCBI Taxonomy" id="236973"/>
    <lineage>
        <taxon>Eukaryota</taxon>
        <taxon>Viridiplantae</taxon>
        <taxon>Streptophyta</taxon>
        <taxon>Embryophyta</taxon>
        <taxon>Tracheophyta</taxon>
        <taxon>Spermatophyta</taxon>
        <taxon>Magnoliopsida</taxon>
        <taxon>eudicotyledons</taxon>
        <taxon>Gunneridae</taxon>
        <taxon>Pentapetalae</taxon>
        <taxon>rosids</taxon>
        <taxon>malvids</taxon>
        <taxon>Myrtales</taxon>
        <taxon>Lythraceae</taxon>
        <taxon>Trapa</taxon>
    </lineage>
</organism>
<keyword evidence="6" id="KW-1185">Reference proteome</keyword>
<dbReference type="PROSITE" id="PS51471">
    <property type="entry name" value="FE2OG_OXY"/>
    <property type="match status" value="1"/>
</dbReference>
<dbReference type="Proteomes" id="UP001345219">
    <property type="component" value="Chromosome 14"/>
</dbReference>
<evidence type="ECO:0000313" key="5">
    <source>
        <dbReference type="EMBL" id="KAK4777664.1"/>
    </source>
</evidence>
<feature type="domain" description="Fe2OG dioxygenase" evidence="4">
    <location>
        <begin position="205"/>
        <end position="304"/>
    </location>
</feature>
<evidence type="ECO:0000256" key="3">
    <source>
        <dbReference type="RuleBase" id="RU003682"/>
    </source>
</evidence>
<proteinExistence type="inferred from homology"/>
<dbReference type="EMBL" id="JAXIOK010000002">
    <property type="protein sequence ID" value="KAK4777664.1"/>
    <property type="molecule type" value="Genomic_DNA"/>
</dbReference>
<comment type="similarity">
    <text evidence="3">Belongs to the iron/ascorbate-dependent oxidoreductase family.</text>
</comment>
<dbReference type="InterPro" id="IPR044861">
    <property type="entry name" value="IPNS-like_FE2OG_OXY"/>
</dbReference>
<dbReference type="AlphaFoldDB" id="A0AAN7QS86"/>
<evidence type="ECO:0000313" key="6">
    <source>
        <dbReference type="Proteomes" id="UP001345219"/>
    </source>
</evidence>
<keyword evidence="2 3" id="KW-0408">Iron</keyword>
<keyword evidence="1 3" id="KW-0479">Metal-binding</keyword>
<dbReference type="PANTHER" id="PTHR47990">
    <property type="entry name" value="2-OXOGLUTARATE (2OG) AND FE(II)-DEPENDENT OXYGENASE SUPERFAMILY PROTEIN-RELATED"/>
    <property type="match status" value="1"/>
</dbReference>
<keyword evidence="3" id="KW-0560">Oxidoreductase</keyword>
<reference evidence="5 6" key="1">
    <citation type="journal article" date="2023" name="Hortic Res">
        <title>Pangenome of water caltrop reveals structural variations and asymmetric subgenome divergence after allopolyploidization.</title>
        <authorList>
            <person name="Zhang X."/>
            <person name="Chen Y."/>
            <person name="Wang L."/>
            <person name="Yuan Y."/>
            <person name="Fang M."/>
            <person name="Shi L."/>
            <person name="Lu R."/>
            <person name="Comes H.P."/>
            <person name="Ma Y."/>
            <person name="Chen Y."/>
            <person name="Huang G."/>
            <person name="Zhou Y."/>
            <person name="Zheng Z."/>
            <person name="Qiu Y."/>
        </authorList>
    </citation>
    <scope>NUCLEOTIDE SEQUENCE [LARGE SCALE GENOMIC DNA]</scope>
    <source>
        <tissue evidence="5">Roots</tissue>
    </source>
</reference>
<sequence length="354" mass="39487">MSLQYSYPPPFRHHTLHLQDGKLQPSSYPVSAVGLDDLVTDPIPIIDMQLIDRERLQEACRSWGLFRVVNHGIPLTILTQIQELAGRLFSLPFQAKELLGSPLSYFWGTPVLTPSGAALGLGLGHGVGPHAGAAASRVNWVEGLNAPLCKLPELKTKDPLLSSLRSCLQEYGTHMGRIATSLFHMAAEDLNLQPKMKRGSYLSESTGFVRVYRYPHCSKQISHLGMDVHTDSSLLTILCQDDVGGLEVLRDGKWIPVRPIPSTLVINLGDMMQAISNDEFKSAIHKVKNNEQKDRISIGYFVFPGDDAVIQGSNYRPFKYKEFQDQVQRDVKAVGYKVGLQRFRIDAEFSEMNN</sequence>
<evidence type="ECO:0000256" key="1">
    <source>
        <dbReference type="ARBA" id="ARBA00022723"/>
    </source>
</evidence>
<dbReference type="SUPFAM" id="SSF51197">
    <property type="entry name" value="Clavaminate synthase-like"/>
    <property type="match status" value="1"/>
</dbReference>
<dbReference type="GO" id="GO:0016491">
    <property type="term" value="F:oxidoreductase activity"/>
    <property type="evidence" value="ECO:0007669"/>
    <property type="project" value="UniProtKB-KW"/>
</dbReference>
<comment type="caution">
    <text evidence="5">The sequence shown here is derived from an EMBL/GenBank/DDBJ whole genome shotgun (WGS) entry which is preliminary data.</text>
</comment>
<gene>
    <name evidence="5" type="ORF">SAY87_017851</name>
</gene>
<protein>
    <recommendedName>
        <fullName evidence="4">Fe2OG dioxygenase domain-containing protein</fullName>
    </recommendedName>
</protein>
<evidence type="ECO:0000256" key="2">
    <source>
        <dbReference type="ARBA" id="ARBA00023004"/>
    </source>
</evidence>
<name>A0AAN7QS86_9MYRT</name>
<dbReference type="Gene3D" id="2.60.120.330">
    <property type="entry name" value="B-lactam Antibiotic, Isopenicillin N Synthase, Chain"/>
    <property type="match status" value="1"/>
</dbReference>
<dbReference type="Pfam" id="PF14226">
    <property type="entry name" value="DIOX_N"/>
    <property type="match status" value="1"/>
</dbReference>
<dbReference type="InterPro" id="IPR027443">
    <property type="entry name" value="IPNS-like_sf"/>
</dbReference>